<feature type="domain" description="WRKY" evidence="8">
    <location>
        <begin position="287"/>
        <end position="352"/>
    </location>
</feature>
<evidence type="ECO:0000313" key="9">
    <source>
        <dbReference type="EMBL" id="KAG0489653.1"/>
    </source>
</evidence>
<sequence>MGSPTRGVETPPAYYSFLDGAGLDVGEGKFKSVPPPTKPVSPPASPLSFYLATPAGFSPTELFNSPVVLSPHEHVSPSPTAGNDEDDGREKNRTETDFFFQIQSKPNTTHEQESSMKLELPAPISSENRPTEPGFSVQRKFDDGYNWRKYGQKPLKGSENPRCYYKCNFPECPTKKMVESSLEGETIKIFYKGAHNHTMPQTNRRSCSSSSQSLDPIVSEAAERILDGRGSVASPDNSASFDDDDVHESTEDEPDPKRGKKEGENDRASAAGNKLARKPRVVVQTTSDVDILDDGYRWRKYGQKSVKGNPNPRSYYKCTMAGCSVRKHVERASHNLSSVITTYEGKHNHDVPAPRRSNGIGRPPVQTWHFANAAAQPVAVFGKHSVNRMNPRPLFVNNVDSSRASRGPFTHDSHRGGSVAGVAALLKLV</sequence>
<gene>
    <name evidence="9" type="ORF">HPP92_006516</name>
</gene>
<evidence type="ECO:0000259" key="8">
    <source>
        <dbReference type="PROSITE" id="PS50811"/>
    </source>
</evidence>
<dbReference type="PANTHER" id="PTHR31221:SF193">
    <property type="entry name" value="WRKY TRANSCRIPTION FACTOR PROTEIN 1-RELATED"/>
    <property type="match status" value="1"/>
</dbReference>
<accession>A0A835V9Q7</accession>
<keyword evidence="6" id="KW-0539">Nucleus</keyword>
<feature type="compositionally biased region" description="Basic and acidic residues" evidence="7">
    <location>
        <begin position="255"/>
        <end position="267"/>
    </location>
</feature>
<keyword evidence="4" id="KW-0238">DNA-binding</keyword>
<dbReference type="PANTHER" id="PTHR31221">
    <property type="entry name" value="WRKY TRANSCRIPTION FACTOR PROTEIN 1-RELATED"/>
    <property type="match status" value="1"/>
</dbReference>
<dbReference type="InterPro" id="IPR036576">
    <property type="entry name" value="WRKY_dom_sf"/>
</dbReference>
<feature type="domain" description="WRKY" evidence="8">
    <location>
        <begin position="136"/>
        <end position="200"/>
    </location>
</feature>
<feature type="region of interest" description="Disordered" evidence="7">
    <location>
        <begin position="25"/>
        <end position="51"/>
    </location>
</feature>
<protein>
    <recommendedName>
        <fullName evidence="8">WRKY domain-containing protein</fullName>
    </recommendedName>
</protein>
<dbReference type="FunFam" id="2.20.25.80:FF:000006">
    <property type="entry name" value="WRKY transcription factor"/>
    <property type="match status" value="1"/>
</dbReference>
<evidence type="ECO:0000256" key="6">
    <source>
        <dbReference type="ARBA" id="ARBA00023242"/>
    </source>
</evidence>
<dbReference type="EMBL" id="JADCNM010000003">
    <property type="protein sequence ID" value="KAG0489653.1"/>
    <property type="molecule type" value="Genomic_DNA"/>
</dbReference>
<dbReference type="SUPFAM" id="SSF118290">
    <property type="entry name" value="WRKY DNA-binding domain"/>
    <property type="match status" value="2"/>
</dbReference>
<keyword evidence="3" id="KW-0805">Transcription regulation</keyword>
<dbReference type="FunFam" id="2.20.25.80:FF:000001">
    <property type="entry name" value="WRKY transcription factor 33"/>
    <property type="match status" value="1"/>
</dbReference>
<feature type="region of interest" description="Disordered" evidence="7">
    <location>
        <begin position="69"/>
        <end position="91"/>
    </location>
</feature>
<dbReference type="OrthoDB" id="770721at2759"/>
<keyword evidence="2" id="KW-0677">Repeat</keyword>
<name>A0A835V9Q7_VANPL</name>
<comment type="caution">
    <text evidence="9">The sequence shown here is derived from an EMBL/GenBank/DDBJ whole genome shotgun (WGS) entry which is preliminary data.</text>
</comment>
<evidence type="ECO:0000256" key="5">
    <source>
        <dbReference type="ARBA" id="ARBA00023163"/>
    </source>
</evidence>
<dbReference type="GO" id="GO:0005634">
    <property type="term" value="C:nucleus"/>
    <property type="evidence" value="ECO:0007669"/>
    <property type="project" value="UniProtKB-SubCell"/>
</dbReference>
<evidence type="ECO:0000313" key="10">
    <source>
        <dbReference type="Proteomes" id="UP000639772"/>
    </source>
</evidence>
<feature type="compositionally biased region" description="Pro residues" evidence="7">
    <location>
        <begin position="33"/>
        <end position="45"/>
    </location>
</feature>
<dbReference type="SMART" id="SM00774">
    <property type="entry name" value="WRKY"/>
    <property type="match status" value="2"/>
</dbReference>
<dbReference type="GO" id="GO:0003700">
    <property type="term" value="F:DNA-binding transcription factor activity"/>
    <property type="evidence" value="ECO:0007669"/>
    <property type="project" value="InterPro"/>
</dbReference>
<dbReference type="Pfam" id="PF03106">
    <property type="entry name" value="WRKY"/>
    <property type="match status" value="2"/>
</dbReference>
<evidence type="ECO:0000256" key="1">
    <source>
        <dbReference type="ARBA" id="ARBA00004123"/>
    </source>
</evidence>
<dbReference type="Proteomes" id="UP000639772">
    <property type="component" value="Chromosome 3"/>
</dbReference>
<proteinExistence type="predicted"/>
<feature type="compositionally biased region" description="Acidic residues" evidence="7">
    <location>
        <begin position="241"/>
        <end position="254"/>
    </location>
</feature>
<dbReference type="AlphaFoldDB" id="A0A835V9Q7"/>
<comment type="subcellular location">
    <subcellularLocation>
        <location evidence="1">Nucleus</location>
    </subcellularLocation>
</comment>
<evidence type="ECO:0000256" key="4">
    <source>
        <dbReference type="ARBA" id="ARBA00023125"/>
    </source>
</evidence>
<feature type="region of interest" description="Disordered" evidence="7">
    <location>
        <begin position="228"/>
        <end position="280"/>
    </location>
</feature>
<dbReference type="PROSITE" id="PS50811">
    <property type="entry name" value="WRKY"/>
    <property type="match status" value="2"/>
</dbReference>
<dbReference type="GO" id="GO:0043565">
    <property type="term" value="F:sequence-specific DNA binding"/>
    <property type="evidence" value="ECO:0007669"/>
    <property type="project" value="InterPro"/>
</dbReference>
<dbReference type="InterPro" id="IPR044810">
    <property type="entry name" value="WRKY_plant"/>
</dbReference>
<evidence type="ECO:0000256" key="2">
    <source>
        <dbReference type="ARBA" id="ARBA00022737"/>
    </source>
</evidence>
<reference evidence="9 10" key="1">
    <citation type="journal article" date="2020" name="Nat. Food">
        <title>A phased Vanilla planifolia genome enables genetic improvement of flavour and production.</title>
        <authorList>
            <person name="Hasing T."/>
            <person name="Tang H."/>
            <person name="Brym M."/>
            <person name="Khazi F."/>
            <person name="Huang T."/>
            <person name="Chambers A.H."/>
        </authorList>
    </citation>
    <scope>NUCLEOTIDE SEQUENCE [LARGE SCALE GENOMIC DNA]</scope>
    <source>
        <tissue evidence="9">Leaf</tissue>
    </source>
</reference>
<evidence type="ECO:0000256" key="3">
    <source>
        <dbReference type="ARBA" id="ARBA00023015"/>
    </source>
</evidence>
<dbReference type="InterPro" id="IPR003657">
    <property type="entry name" value="WRKY_dom"/>
</dbReference>
<evidence type="ECO:0000256" key="7">
    <source>
        <dbReference type="SAM" id="MobiDB-lite"/>
    </source>
</evidence>
<dbReference type="Gene3D" id="2.20.25.80">
    <property type="entry name" value="WRKY domain"/>
    <property type="match status" value="2"/>
</dbReference>
<organism evidence="9 10">
    <name type="scientific">Vanilla planifolia</name>
    <name type="common">Vanilla</name>
    <dbReference type="NCBI Taxonomy" id="51239"/>
    <lineage>
        <taxon>Eukaryota</taxon>
        <taxon>Viridiplantae</taxon>
        <taxon>Streptophyta</taxon>
        <taxon>Embryophyta</taxon>
        <taxon>Tracheophyta</taxon>
        <taxon>Spermatophyta</taxon>
        <taxon>Magnoliopsida</taxon>
        <taxon>Liliopsida</taxon>
        <taxon>Asparagales</taxon>
        <taxon>Orchidaceae</taxon>
        <taxon>Vanilloideae</taxon>
        <taxon>Vanilleae</taxon>
        <taxon>Vanilla</taxon>
    </lineage>
</organism>
<keyword evidence="5" id="KW-0804">Transcription</keyword>